<feature type="region of interest" description="Disordered" evidence="1">
    <location>
        <begin position="250"/>
        <end position="273"/>
    </location>
</feature>
<dbReference type="Pfam" id="PF13351">
    <property type="entry name" value="DUF4099"/>
    <property type="match status" value="1"/>
</dbReference>
<accession>A0A9X3DCP0</accession>
<proteinExistence type="predicted"/>
<organism evidence="3 4">
    <name type="scientific">Pedobacter agri</name>
    <dbReference type="NCBI Taxonomy" id="454586"/>
    <lineage>
        <taxon>Bacteria</taxon>
        <taxon>Pseudomonadati</taxon>
        <taxon>Bacteroidota</taxon>
        <taxon>Sphingobacteriia</taxon>
        <taxon>Sphingobacteriales</taxon>
        <taxon>Sphingobacteriaceae</taxon>
        <taxon>Pedobacter</taxon>
    </lineage>
</organism>
<comment type="caution">
    <text evidence="3">The sequence shown here is derived from an EMBL/GenBank/DDBJ whole genome shotgun (WGS) entry which is preliminary data.</text>
</comment>
<dbReference type="RefSeq" id="WP_010601979.1">
    <property type="nucleotide sequence ID" value="NZ_JAPJUH010000003.1"/>
</dbReference>
<reference evidence="3" key="1">
    <citation type="submission" date="2022-11" db="EMBL/GenBank/DDBJ databases">
        <authorList>
            <person name="Graham C."/>
            <person name="Newman J.D."/>
        </authorList>
    </citation>
    <scope>NUCLEOTIDE SEQUENCE</scope>
    <source>
        <strain evidence="3">DSM 19486</strain>
    </source>
</reference>
<sequence>MYGEILNEKDLPMDQLREIGLVKGEEILLDRRDIHALLSGSRTNLIRLENIFRSGVEIKEMDVKLSLSRDSLGHPDLLVHPVYKQAITPSFISSNEADQLLTGLKANVVKSLERGGMQRDMLIEYDWNTREFVITDTSKIQTPLEINGQPLTPYQKDRYLSGRQIEMPDGSMVQASGTAPEGFRSNRMALVVSLLMDGGISYLLYQGLNALIDKQGETMQEKSLGKAYSKALARFEKPAEGGHTHLVERVDSVEAISGKNEQQRSYGRSGFSR</sequence>
<keyword evidence="4" id="KW-1185">Reference proteome</keyword>
<dbReference type="AlphaFoldDB" id="A0A9X3DCP0"/>
<dbReference type="InterPro" id="IPR025343">
    <property type="entry name" value="DUF4099"/>
</dbReference>
<feature type="domain" description="DUF4099" evidence="2">
    <location>
        <begin position="7"/>
        <end position="85"/>
    </location>
</feature>
<gene>
    <name evidence="3" type="ORF">OQZ29_09595</name>
</gene>
<evidence type="ECO:0000259" key="2">
    <source>
        <dbReference type="Pfam" id="PF13351"/>
    </source>
</evidence>
<protein>
    <submittedName>
        <fullName evidence="3">DUF4099 domain-containing protein</fullName>
    </submittedName>
</protein>
<name>A0A9X3DCP0_9SPHI</name>
<feature type="compositionally biased region" description="Polar residues" evidence="1">
    <location>
        <begin position="259"/>
        <end position="273"/>
    </location>
</feature>
<evidence type="ECO:0000313" key="3">
    <source>
        <dbReference type="EMBL" id="MCX3264999.1"/>
    </source>
</evidence>
<dbReference type="Proteomes" id="UP001142592">
    <property type="component" value="Unassembled WGS sequence"/>
</dbReference>
<evidence type="ECO:0000256" key="1">
    <source>
        <dbReference type="SAM" id="MobiDB-lite"/>
    </source>
</evidence>
<evidence type="ECO:0000313" key="4">
    <source>
        <dbReference type="Proteomes" id="UP001142592"/>
    </source>
</evidence>
<dbReference type="EMBL" id="JAPJUH010000003">
    <property type="protein sequence ID" value="MCX3264999.1"/>
    <property type="molecule type" value="Genomic_DNA"/>
</dbReference>